<reference evidence="1 2" key="1">
    <citation type="journal article" date="2010" name="PLoS ONE">
        <title>Genome erosion in a nitrogen-fixing vertically transmitted endosymbiotic multicellular cyanobacterium.</title>
        <authorList>
            <person name="Ran L."/>
            <person name="Larsson J."/>
            <person name="Vigil-Stenman T."/>
            <person name="Nylander J.A."/>
            <person name="Ininbergs K."/>
            <person name="Zheng W.W."/>
            <person name="Lapidus A."/>
            <person name="Lowry S."/>
            <person name="Haselkorn R."/>
            <person name="Bergman B."/>
        </authorList>
    </citation>
    <scope>NUCLEOTIDE SEQUENCE [LARGE SCALE GENOMIC DNA]</scope>
    <source>
        <strain evidence="1 2">0708</strain>
    </source>
</reference>
<dbReference type="AlphaFoldDB" id="D7E0P6"/>
<accession>D7E0P6</accession>
<evidence type="ECO:0000313" key="2">
    <source>
        <dbReference type="Proteomes" id="UP000001511"/>
    </source>
</evidence>
<sequence>MDEFIASAVGEHSKTLVKERDYLLRAYWEERLNYAEVLARKLPIGSGAMERLIRQVVNLRMKGNSRFWLKENAEIMLHLPCQWIAGSWHNFCNSIFTSFMHLQTV</sequence>
<gene>
    <name evidence="1" type="ordered locus">Aazo_2868</name>
</gene>
<evidence type="ECO:0000313" key="1">
    <source>
        <dbReference type="EMBL" id="ADI64702.1"/>
    </source>
</evidence>
<organism evidence="1 2">
    <name type="scientific">Nostoc azollae (strain 0708)</name>
    <name type="common">Anabaena azollae (strain 0708)</name>
    <dbReference type="NCBI Taxonomy" id="551115"/>
    <lineage>
        <taxon>Bacteria</taxon>
        <taxon>Bacillati</taxon>
        <taxon>Cyanobacteriota</taxon>
        <taxon>Cyanophyceae</taxon>
        <taxon>Nostocales</taxon>
        <taxon>Nostocaceae</taxon>
        <taxon>Trichormus</taxon>
    </lineage>
</organism>
<keyword evidence="2" id="KW-1185">Reference proteome</keyword>
<dbReference type="eggNOG" id="COG3464">
    <property type="taxonomic scope" value="Bacteria"/>
</dbReference>
<proteinExistence type="predicted"/>
<dbReference type="KEGG" id="naz:Aazo_2868"/>
<dbReference type="Proteomes" id="UP000001511">
    <property type="component" value="Chromosome"/>
</dbReference>
<name>D7E0P6_NOSA0</name>
<dbReference type="HOGENOM" id="CLU_176978_0_0_3"/>
<dbReference type="EMBL" id="CP002059">
    <property type="protein sequence ID" value="ADI64702.1"/>
    <property type="molecule type" value="Genomic_DNA"/>
</dbReference>
<protein>
    <submittedName>
        <fullName evidence="1">Uncharacterized protein</fullName>
    </submittedName>
</protein>